<dbReference type="Pfam" id="PF02321">
    <property type="entry name" value="OEP"/>
    <property type="match status" value="2"/>
</dbReference>
<comment type="subcellular location">
    <subcellularLocation>
        <location evidence="2">Cell outer membrane</location>
        <topology evidence="2">Lipid-anchor</topology>
    </subcellularLocation>
</comment>
<dbReference type="GO" id="GO:0015562">
    <property type="term" value="F:efflux transmembrane transporter activity"/>
    <property type="evidence" value="ECO:0007669"/>
    <property type="project" value="InterPro"/>
</dbReference>
<keyword evidence="2" id="KW-1134">Transmembrane beta strand</keyword>
<dbReference type="NCBIfam" id="TIGR01845">
    <property type="entry name" value="outer_NodT"/>
    <property type="match status" value="1"/>
</dbReference>
<dbReference type="Gene3D" id="2.20.200.10">
    <property type="entry name" value="Outer membrane efflux proteins (OEP)"/>
    <property type="match status" value="1"/>
</dbReference>
<evidence type="ECO:0000256" key="2">
    <source>
        <dbReference type="RuleBase" id="RU362097"/>
    </source>
</evidence>
<dbReference type="InterPro" id="IPR003423">
    <property type="entry name" value="OMP_efflux"/>
</dbReference>
<keyword evidence="2" id="KW-0564">Palmitate</keyword>
<dbReference type="AlphaFoldDB" id="A0A366IYW1"/>
<dbReference type="PANTHER" id="PTHR30203">
    <property type="entry name" value="OUTER MEMBRANE CATION EFFLUX PROTEIN"/>
    <property type="match status" value="1"/>
</dbReference>
<dbReference type="OrthoDB" id="9770517at2"/>
<dbReference type="Gene3D" id="1.20.1600.10">
    <property type="entry name" value="Outer membrane efflux proteins (OEP)"/>
    <property type="match status" value="1"/>
</dbReference>
<accession>A0A366IYW1</accession>
<keyword evidence="2" id="KW-0449">Lipoprotein</keyword>
<evidence type="ECO:0000256" key="1">
    <source>
        <dbReference type="ARBA" id="ARBA00007613"/>
    </source>
</evidence>
<evidence type="ECO:0000313" key="4">
    <source>
        <dbReference type="Proteomes" id="UP000252792"/>
    </source>
</evidence>
<sequence>MINMIKLMPFLLLTGCATVGPNWESPTTPLTSTFVSGDNKSIDEVAYTPWWREFNDPILTELVETGFSQNLDILQARERIQEANAELRKTGINSALEGSLSYSRLRSGGENQSTSISSTTGLSASYVIDLFGGVERAREAALANLVAAQADVGTERLAWLAEVVANYADARYYQQALDLTRNTISTRNSTLEVTQREYDAGLSTLYELAEAEAALQSAQAELPSYQALFRSKVFAIATLLDQPAKPLIAKIEESQSQLNLPSDPAIGLPADLLRNRPDIRYQEAILHQEVAETGVDESSLYPSISLTGSVSNKDSLDSWSFGPSISLGIFNRGYLNAQRDAQESVAKQAEIAWRASVQDAVEDVQVAQSNLSLYREQTELLVKAASSYSKALKFGYDNYKNGAMTLLDLLDTVRLEANAQISAAYAYNTSLQEWASLQIAIGAGAGFSDIPEQTADSTTQEN</sequence>
<comment type="caution">
    <text evidence="3">The sequence shown here is derived from an EMBL/GenBank/DDBJ whole genome shotgun (WGS) entry which is preliminary data.</text>
</comment>
<keyword evidence="4" id="KW-1185">Reference proteome</keyword>
<comment type="similarity">
    <text evidence="1 2">Belongs to the outer membrane factor (OMF) (TC 1.B.17) family.</text>
</comment>
<gene>
    <name evidence="3" type="ORF">DFP80_11660</name>
</gene>
<dbReference type="EMBL" id="QNSE01000016">
    <property type="protein sequence ID" value="RBP79035.1"/>
    <property type="molecule type" value="Genomic_DNA"/>
</dbReference>
<dbReference type="RefSeq" id="WP_113918250.1">
    <property type="nucleotide sequence ID" value="NZ_QNSE01000016.1"/>
</dbReference>
<organism evidence="3 4">
    <name type="scientific">Marinomonas rhizomae</name>
    <dbReference type="NCBI Taxonomy" id="491948"/>
    <lineage>
        <taxon>Bacteria</taxon>
        <taxon>Pseudomonadati</taxon>
        <taxon>Pseudomonadota</taxon>
        <taxon>Gammaproteobacteria</taxon>
        <taxon>Oceanospirillales</taxon>
        <taxon>Oceanospirillaceae</taxon>
        <taxon>Marinomonas</taxon>
    </lineage>
</organism>
<reference evidence="3 4" key="1">
    <citation type="submission" date="2018-06" db="EMBL/GenBank/DDBJ databases">
        <title>Genomic Encyclopedia of Type Strains, Phase III (KMG-III): the genomes of soil and plant-associated and newly described type strains.</title>
        <authorList>
            <person name="Whitman W."/>
        </authorList>
    </citation>
    <scope>NUCLEOTIDE SEQUENCE [LARGE SCALE GENOMIC DNA]</scope>
    <source>
        <strain evidence="3 4">CECT 7377</strain>
    </source>
</reference>
<dbReference type="GO" id="GO:0009279">
    <property type="term" value="C:cell outer membrane"/>
    <property type="evidence" value="ECO:0007669"/>
    <property type="project" value="UniProtKB-SubCell"/>
</dbReference>
<dbReference type="InterPro" id="IPR010131">
    <property type="entry name" value="MdtP/NodT-like"/>
</dbReference>
<proteinExistence type="inferred from homology"/>
<evidence type="ECO:0000313" key="3">
    <source>
        <dbReference type="EMBL" id="RBP79035.1"/>
    </source>
</evidence>
<keyword evidence="2" id="KW-0732">Signal</keyword>
<dbReference type="SUPFAM" id="SSF56954">
    <property type="entry name" value="Outer membrane efflux proteins (OEP)"/>
    <property type="match status" value="1"/>
</dbReference>
<name>A0A366IYW1_9GAMM</name>
<dbReference type="Proteomes" id="UP000252792">
    <property type="component" value="Unassembled WGS sequence"/>
</dbReference>
<keyword evidence="2" id="KW-0472">Membrane</keyword>
<feature type="signal peptide" evidence="2">
    <location>
        <begin position="1"/>
        <end position="19"/>
    </location>
</feature>
<protein>
    <submittedName>
        <fullName evidence="3">Multidrug efflux system outer membrane protein</fullName>
    </submittedName>
</protein>
<feature type="chain" id="PRO_5016482697" evidence="2">
    <location>
        <begin position="20"/>
        <end position="462"/>
    </location>
</feature>
<dbReference type="PANTHER" id="PTHR30203:SF29">
    <property type="entry name" value="PROTEIN CYAE"/>
    <property type="match status" value="1"/>
</dbReference>
<keyword evidence="2" id="KW-0812">Transmembrane</keyword>